<dbReference type="Proteomes" id="UP000663090">
    <property type="component" value="Chromosome"/>
</dbReference>
<protein>
    <recommendedName>
        <fullName evidence="4">Class I SAM-dependent methyltransferase</fullName>
    </recommendedName>
</protein>
<feature type="transmembrane region" description="Helical" evidence="1">
    <location>
        <begin position="204"/>
        <end position="224"/>
    </location>
</feature>
<organism evidence="2 3">
    <name type="scientific">Myxococcus landrumensis</name>
    <dbReference type="NCBI Taxonomy" id="2813577"/>
    <lineage>
        <taxon>Bacteria</taxon>
        <taxon>Pseudomonadati</taxon>
        <taxon>Myxococcota</taxon>
        <taxon>Myxococcia</taxon>
        <taxon>Myxococcales</taxon>
        <taxon>Cystobacterineae</taxon>
        <taxon>Myxococcaceae</taxon>
        <taxon>Myxococcus</taxon>
    </lineage>
</organism>
<name>A0ABX7N6T7_9BACT</name>
<evidence type="ECO:0000256" key="1">
    <source>
        <dbReference type="SAM" id="Phobius"/>
    </source>
</evidence>
<keyword evidence="3" id="KW-1185">Reference proteome</keyword>
<reference evidence="2 3" key="1">
    <citation type="submission" date="2021-02" db="EMBL/GenBank/DDBJ databases">
        <title>De Novo genome assembly of isolated myxobacteria.</title>
        <authorList>
            <person name="Stevens D.C."/>
        </authorList>
    </citation>
    <scope>NUCLEOTIDE SEQUENCE [LARGE SCALE GENOMIC DNA]</scope>
    <source>
        <strain evidence="2 3">SCHIC003</strain>
    </source>
</reference>
<dbReference type="EMBL" id="CP071091">
    <property type="protein sequence ID" value="QSQ14450.1"/>
    <property type="molecule type" value="Genomic_DNA"/>
</dbReference>
<evidence type="ECO:0000313" key="3">
    <source>
        <dbReference type="Proteomes" id="UP000663090"/>
    </source>
</evidence>
<evidence type="ECO:0000313" key="2">
    <source>
        <dbReference type="EMBL" id="QSQ14450.1"/>
    </source>
</evidence>
<evidence type="ECO:0008006" key="4">
    <source>
        <dbReference type="Google" id="ProtNLM"/>
    </source>
</evidence>
<sequence>MSDTLPPRPVVPRLHLFEFIDQDWFPRALRDLATDYLHTVSTRLGLFDGAAEVLARGLESSGSNELLDLGSGGRGPLPRLKRLLAEKHGLTPRVLLSDKYPNEDATEHARREGVTYLERPVDALKVPTDLRGMRTLFNALHHFRPDDVRRMLADARDQRLPIAAFETVRRTPAGVLSMALVPLLVLLFTPLVRPMTPRRLLLTYVIPVAPLLIFWDGLVSALRVHHPRELREMTKSLITPGYTWEVGEVAVPGKAAISYILGMPDAPGAKSPRETKSHLGTE</sequence>
<dbReference type="RefSeq" id="WP_206716228.1">
    <property type="nucleotide sequence ID" value="NZ_CP071091.1"/>
</dbReference>
<keyword evidence="1" id="KW-1133">Transmembrane helix</keyword>
<accession>A0ABX7N6T7</accession>
<keyword evidence="1" id="KW-0472">Membrane</keyword>
<proteinExistence type="predicted"/>
<gene>
    <name evidence="2" type="ORF">JY572_40185</name>
</gene>
<feature type="transmembrane region" description="Helical" evidence="1">
    <location>
        <begin position="173"/>
        <end position="192"/>
    </location>
</feature>
<keyword evidence="1" id="KW-0812">Transmembrane</keyword>